<dbReference type="PANTHER" id="PTHR46663">
    <property type="entry name" value="DIGUANYLATE CYCLASE DGCT-RELATED"/>
    <property type="match status" value="1"/>
</dbReference>
<dbReference type="SMART" id="SM00267">
    <property type="entry name" value="GGDEF"/>
    <property type="match status" value="1"/>
</dbReference>
<feature type="transmembrane region" description="Helical" evidence="2">
    <location>
        <begin position="133"/>
        <end position="151"/>
    </location>
</feature>
<name>A0A917CXW6_9NOCA</name>
<dbReference type="Gene3D" id="3.30.70.270">
    <property type="match status" value="1"/>
</dbReference>
<gene>
    <name evidence="4" type="ORF">GCM10007304_14420</name>
</gene>
<proteinExistence type="predicted"/>
<keyword evidence="2" id="KW-1133">Transmembrane helix</keyword>
<dbReference type="RefSeq" id="WP_188544147.1">
    <property type="nucleotide sequence ID" value="NZ_BMCU01000002.1"/>
</dbReference>
<feature type="transmembrane region" description="Helical" evidence="2">
    <location>
        <begin position="68"/>
        <end position="87"/>
    </location>
</feature>
<dbReference type="EMBL" id="BMCU01000002">
    <property type="protein sequence ID" value="GGG01541.1"/>
    <property type="molecule type" value="Genomic_DNA"/>
</dbReference>
<feature type="transmembrane region" description="Helical" evidence="2">
    <location>
        <begin position="39"/>
        <end position="56"/>
    </location>
</feature>
<dbReference type="SUPFAM" id="SSF55073">
    <property type="entry name" value="Nucleotide cyclase"/>
    <property type="match status" value="1"/>
</dbReference>
<evidence type="ECO:0000313" key="4">
    <source>
        <dbReference type="EMBL" id="GGG01541.1"/>
    </source>
</evidence>
<reference evidence="4" key="1">
    <citation type="journal article" date="2014" name="Int. J. Syst. Evol. Microbiol.">
        <title>Complete genome sequence of Corynebacterium casei LMG S-19264T (=DSM 44701T), isolated from a smear-ripened cheese.</title>
        <authorList>
            <consortium name="US DOE Joint Genome Institute (JGI-PGF)"/>
            <person name="Walter F."/>
            <person name="Albersmeier A."/>
            <person name="Kalinowski J."/>
            <person name="Ruckert C."/>
        </authorList>
    </citation>
    <scope>NUCLEOTIDE SEQUENCE</scope>
    <source>
        <strain evidence="4">CCM 7905</strain>
    </source>
</reference>
<feature type="transmembrane region" description="Helical" evidence="2">
    <location>
        <begin position="239"/>
        <end position="256"/>
    </location>
</feature>
<dbReference type="Proteomes" id="UP000654257">
    <property type="component" value="Unassembled WGS sequence"/>
</dbReference>
<dbReference type="Pfam" id="PF00990">
    <property type="entry name" value="GGDEF"/>
    <property type="match status" value="1"/>
</dbReference>
<dbReference type="InterPro" id="IPR000160">
    <property type="entry name" value="GGDEF_dom"/>
</dbReference>
<feature type="transmembrane region" description="Helical" evidence="2">
    <location>
        <begin position="206"/>
        <end position="227"/>
    </location>
</feature>
<dbReference type="PROSITE" id="PS50887">
    <property type="entry name" value="GGDEF"/>
    <property type="match status" value="1"/>
</dbReference>
<reference evidence="4" key="2">
    <citation type="submission" date="2020-09" db="EMBL/GenBank/DDBJ databases">
        <authorList>
            <person name="Sun Q."/>
            <person name="Sedlacek I."/>
        </authorList>
    </citation>
    <scope>NUCLEOTIDE SEQUENCE</scope>
    <source>
        <strain evidence="4">CCM 7905</strain>
    </source>
</reference>
<dbReference type="NCBIfam" id="TIGR00254">
    <property type="entry name" value="GGDEF"/>
    <property type="match status" value="1"/>
</dbReference>
<feature type="domain" description="GGDEF" evidence="3">
    <location>
        <begin position="374"/>
        <end position="507"/>
    </location>
</feature>
<keyword evidence="2" id="KW-0812">Transmembrane</keyword>
<protein>
    <recommendedName>
        <fullName evidence="3">GGDEF domain-containing protein</fullName>
    </recommendedName>
</protein>
<evidence type="ECO:0000256" key="2">
    <source>
        <dbReference type="SAM" id="Phobius"/>
    </source>
</evidence>
<accession>A0A917CXW6</accession>
<organism evidence="4 5">
    <name type="scientific">Rhodococcoides trifolii</name>
    <dbReference type="NCBI Taxonomy" id="908250"/>
    <lineage>
        <taxon>Bacteria</taxon>
        <taxon>Bacillati</taxon>
        <taxon>Actinomycetota</taxon>
        <taxon>Actinomycetes</taxon>
        <taxon>Mycobacteriales</taxon>
        <taxon>Nocardiaceae</taxon>
        <taxon>Rhodococcoides</taxon>
    </lineage>
</organism>
<dbReference type="InterPro" id="IPR043128">
    <property type="entry name" value="Rev_trsase/Diguanyl_cyclase"/>
</dbReference>
<evidence type="ECO:0000259" key="3">
    <source>
        <dbReference type="PROSITE" id="PS50887"/>
    </source>
</evidence>
<dbReference type="PANTHER" id="PTHR46663:SF2">
    <property type="entry name" value="GGDEF DOMAIN-CONTAINING PROTEIN"/>
    <property type="match status" value="1"/>
</dbReference>
<keyword evidence="5" id="KW-1185">Reference proteome</keyword>
<dbReference type="CDD" id="cd01949">
    <property type="entry name" value="GGDEF"/>
    <property type="match status" value="1"/>
</dbReference>
<feature type="region of interest" description="Disordered" evidence="1">
    <location>
        <begin position="516"/>
        <end position="546"/>
    </location>
</feature>
<evidence type="ECO:0000313" key="5">
    <source>
        <dbReference type="Proteomes" id="UP000654257"/>
    </source>
</evidence>
<sequence length="546" mass="58567">MVDSLKTRVRIVLAIVVVIVLISSSGLLDVRHSVMLDDVSQLVGGVVATAACWWTARSRLGAERRWRILMGAGMFGWSIGMVFWGLYRTVFDSPLPSPSIADIGFFVFPVFAAPALLTLVISQRVRPRGSTRMWAFAILDGSVIVGSLFVLSWTTALGALAHSPPESSLGFLVAVMYPITDLVLVGIVLILAVIPKVVARFRAQLWLLLAGMVALALSDSAYAYLVAAGGNTVSPLADAGYIAGPPLIALAASVPASRTRLGVRSTATWRSRRTQLLVPYVLILVIASIVGLQWLTVGNVDTVVVVIGVLVLALSLIRQVLTLLENEALLRRIFDAQSELTYRAHFDGLTGLANRVSFDEHLSAAIEVFTRTGNPYVLMLADLDDFKTINDRYGHAAGDKALKLVSERLAAASGAHAHVARFGGDEFVVLVDSTADHAGEIVFRIVDAVSGTLDVDGQHMSTGVCVGVVEFGSVMGEPTPDALLRLADRAMYEAKRDGKGRAFLYRADHTFEALVPPEHQGSRGTNPNIVAGEPEPARLMAPPTRT</sequence>
<comment type="caution">
    <text evidence="4">The sequence shown here is derived from an EMBL/GenBank/DDBJ whole genome shotgun (WGS) entry which is preliminary data.</text>
</comment>
<feature type="transmembrane region" description="Helical" evidence="2">
    <location>
        <begin position="9"/>
        <end position="27"/>
    </location>
</feature>
<dbReference type="InterPro" id="IPR029787">
    <property type="entry name" value="Nucleotide_cyclase"/>
</dbReference>
<keyword evidence="2" id="KW-0472">Membrane</keyword>
<dbReference type="InterPro" id="IPR052163">
    <property type="entry name" value="DGC-Regulatory_Protein"/>
</dbReference>
<feature type="transmembrane region" description="Helical" evidence="2">
    <location>
        <begin position="277"/>
        <end position="297"/>
    </location>
</feature>
<feature type="transmembrane region" description="Helical" evidence="2">
    <location>
        <begin position="171"/>
        <end position="194"/>
    </location>
</feature>
<feature type="transmembrane region" description="Helical" evidence="2">
    <location>
        <begin position="303"/>
        <end position="324"/>
    </location>
</feature>
<feature type="transmembrane region" description="Helical" evidence="2">
    <location>
        <begin position="99"/>
        <end position="121"/>
    </location>
</feature>
<evidence type="ECO:0000256" key="1">
    <source>
        <dbReference type="SAM" id="MobiDB-lite"/>
    </source>
</evidence>
<dbReference type="AlphaFoldDB" id="A0A917CXW6"/>